<feature type="domain" description="Ecp2 effector protein-like" evidence="2">
    <location>
        <begin position="253"/>
        <end position="353"/>
    </location>
</feature>
<accession>A0A9P9WGZ2</accession>
<feature type="signal peptide" evidence="1">
    <location>
        <begin position="1"/>
        <end position="18"/>
    </location>
</feature>
<dbReference type="Pfam" id="PF14856">
    <property type="entry name" value="Hce2"/>
    <property type="match status" value="2"/>
</dbReference>
<dbReference type="EMBL" id="JAFIMR010000025">
    <property type="protein sequence ID" value="KAI1863573.1"/>
    <property type="molecule type" value="Genomic_DNA"/>
</dbReference>
<keyword evidence="1" id="KW-0732">Signal</keyword>
<name>A0A9P9WGZ2_9PEZI</name>
<dbReference type="InterPro" id="IPR029226">
    <property type="entry name" value="Ecp2-like"/>
</dbReference>
<evidence type="ECO:0000313" key="4">
    <source>
        <dbReference type="Proteomes" id="UP000829685"/>
    </source>
</evidence>
<organism evidence="3 4">
    <name type="scientific">Neoarthrinium moseri</name>
    <dbReference type="NCBI Taxonomy" id="1658444"/>
    <lineage>
        <taxon>Eukaryota</taxon>
        <taxon>Fungi</taxon>
        <taxon>Dikarya</taxon>
        <taxon>Ascomycota</taxon>
        <taxon>Pezizomycotina</taxon>
        <taxon>Sordariomycetes</taxon>
        <taxon>Xylariomycetidae</taxon>
        <taxon>Amphisphaeriales</taxon>
        <taxon>Apiosporaceae</taxon>
        <taxon>Neoarthrinium</taxon>
    </lineage>
</organism>
<dbReference type="Proteomes" id="UP000829685">
    <property type="component" value="Unassembled WGS sequence"/>
</dbReference>
<protein>
    <recommendedName>
        <fullName evidence="2">Ecp2 effector protein-like domain-containing protein</fullName>
    </recommendedName>
</protein>
<feature type="chain" id="PRO_5040133823" description="Ecp2 effector protein-like domain-containing protein" evidence="1">
    <location>
        <begin position="19"/>
        <end position="371"/>
    </location>
</feature>
<gene>
    <name evidence="3" type="ORF">JX265_008790</name>
</gene>
<keyword evidence="4" id="KW-1185">Reference proteome</keyword>
<evidence type="ECO:0000256" key="1">
    <source>
        <dbReference type="SAM" id="SignalP"/>
    </source>
</evidence>
<evidence type="ECO:0000313" key="3">
    <source>
        <dbReference type="EMBL" id="KAI1863573.1"/>
    </source>
</evidence>
<dbReference type="AlphaFoldDB" id="A0A9P9WGZ2"/>
<feature type="domain" description="Ecp2 effector protein-like" evidence="2">
    <location>
        <begin position="78"/>
        <end position="190"/>
    </location>
</feature>
<sequence>MELINILSLFLLAVMAWANSLDTNSEGTTLDRKVEHHNGSAIQVYYHNSFRPTSRSSSALAKRMGYMANYEVKGSNKCSEGTMTFDFGSHSAPLASDCLAVMLDVLKNPGYWETYDYSDAKYGELVTSGSCTFGIKLQFGPDPKARVNIGSYDVVDQIYASIKAHADYKWDPESHGNEGVRVATEGNMICGGAGVTWQIYSGSSPKLAKREGDSVMPFRRPEGTGASQDLVVPHSKRAWYSTFHYYALGNDTCDGREPKDITDNKNSPYAEDCMQLMIDLLGYPGSWQVGGFSDAGWHNLATSGTCCFDINSPNGHDWPSFIGTSNVADVLWSSIKAWENNSKKVGAQGLFDCHGLPPQQPIGWQIAQCLR</sequence>
<evidence type="ECO:0000259" key="2">
    <source>
        <dbReference type="Pfam" id="PF14856"/>
    </source>
</evidence>
<reference evidence="3" key="1">
    <citation type="submission" date="2021-03" db="EMBL/GenBank/DDBJ databases">
        <title>Revisited historic fungal species revealed as producer of novel bioactive compounds through whole genome sequencing and comparative genomics.</title>
        <authorList>
            <person name="Vignolle G.A."/>
            <person name="Hochenegger N."/>
            <person name="Mach R.L."/>
            <person name="Mach-Aigner A.R."/>
            <person name="Javad Rahimi M."/>
            <person name="Salim K.A."/>
            <person name="Chan C.M."/>
            <person name="Lim L.B.L."/>
            <person name="Cai F."/>
            <person name="Druzhinina I.S."/>
            <person name="U'Ren J.M."/>
            <person name="Derntl C."/>
        </authorList>
    </citation>
    <scope>NUCLEOTIDE SEQUENCE</scope>
    <source>
        <strain evidence="3">TUCIM 5799</strain>
    </source>
</reference>
<comment type="caution">
    <text evidence="3">The sequence shown here is derived from an EMBL/GenBank/DDBJ whole genome shotgun (WGS) entry which is preliminary data.</text>
</comment>
<proteinExistence type="predicted"/>